<evidence type="ECO:0000256" key="7">
    <source>
        <dbReference type="ARBA" id="ARBA00022741"/>
    </source>
</evidence>
<evidence type="ECO:0000256" key="6">
    <source>
        <dbReference type="ARBA" id="ARBA00022692"/>
    </source>
</evidence>
<dbReference type="InterPro" id="IPR039421">
    <property type="entry name" value="Type_1_exporter"/>
</dbReference>
<feature type="transmembrane region" description="Helical" evidence="11">
    <location>
        <begin position="20"/>
        <end position="37"/>
    </location>
</feature>
<proteinExistence type="inferred from homology"/>
<dbReference type="Proteomes" id="UP000065734">
    <property type="component" value="Chromosome I"/>
</dbReference>
<keyword evidence="16" id="KW-1185">Reference proteome</keyword>
<dbReference type="Gene3D" id="3.40.50.300">
    <property type="entry name" value="P-loop containing nucleotide triphosphate hydrolases"/>
    <property type="match status" value="1"/>
</dbReference>
<keyword evidence="10 11" id="KW-0472">Membrane</keyword>
<dbReference type="SMART" id="SM00382">
    <property type="entry name" value="AAA"/>
    <property type="match status" value="1"/>
</dbReference>
<feature type="transmembrane region" description="Helical" evidence="11">
    <location>
        <begin position="135"/>
        <end position="155"/>
    </location>
</feature>
<dbReference type="Pfam" id="PF00005">
    <property type="entry name" value="ABC_tran"/>
    <property type="match status" value="1"/>
</dbReference>
<dbReference type="KEGG" id="bvr:BVIR_258"/>
<dbReference type="NCBIfam" id="NF010178">
    <property type="entry name" value="PRK13657.1"/>
    <property type="match status" value="1"/>
</dbReference>
<evidence type="ECO:0000256" key="3">
    <source>
        <dbReference type="ARBA" id="ARBA00022448"/>
    </source>
</evidence>
<dbReference type="InterPro" id="IPR003593">
    <property type="entry name" value="AAA+_ATPase"/>
</dbReference>
<dbReference type="PROSITE" id="PS00211">
    <property type="entry name" value="ABC_TRANSPORTER_1"/>
    <property type="match status" value="1"/>
</dbReference>
<keyword evidence="7" id="KW-0547">Nucleotide-binding</keyword>
<dbReference type="Gene3D" id="1.20.1560.10">
    <property type="entry name" value="ABC transporter type 1, transmembrane domain"/>
    <property type="match status" value="1"/>
</dbReference>
<dbReference type="PROSITE" id="PS50893">
    <property type="entry name" value="ABC_TRANSPORTER_2"/>
    <property type="match status" value="1"/>
</dbReference>
<dbReference type="Pfam" id="PF00664">
    <property type="entry name" value="ABC_membrane"/>
    <property type="match status" value="1"/>
</dbReference>
<dbReference type="InterPro" id="IPR017871">
    <property type="entry name" value="ABC_transporter-like_CS"/>
</dbReference>
<dbReference type="GO" id="GO:0016887">
    <property type="term" value="F:ATP hydrolysis activity"/>
    <property type="evidence" value="ECO:0007669"/>
    <property type="project" value="InterPro"/>
</dbReference>
<reference evidence="14" key="1">
    <citation type="journal article" date="2015" name="Genome Announc.">
        <title>Complete Genome Sequence of the Bacteriochlorophyll b-Producing Photosynthetic Bacterium Blastochloris viridis.</title>
        <authorList>
            <person name="Tsukatani Y."/>
            <person name="Hirose Y."/>
            <person name="Harada J."/>
            <person name="Misawa N."/>
            <person name="Mori K."/>
            <person name="Inoue K."/>
            <person name="Tamiaki H."/>
        </authorList>
    </citation>
    <scope>NUCLEOTIDE SEQUENCE [LARGE SCALE GENOMIC DNA]</scope>
    <source>
        <strain evidence="14">DSM 133</strain>
    </source>
</reference>
<dbReference type="SUPFAM" id="SSF90123">
    <property type="entry name" value="ABC transporter transmembrane region"/>
    <property type="match status" value="1"/>
</dbReference>
<dbReference type="PANTHER" id="PTHR43394">
    <property type="entry name" value="ATP-DEPENDENT PERMEASE MDL1, MITOCHONDRIAL"/>
    <property type="match status" value="1"/>
</dbReference>
<protein>
    <submittedName>
        <fullName evidence="15">Beta-(1--&gt;2)glucan export ATP-binding/permease protein NdvA</fullName>
        <ecNumber evidence="15">3.6.3.42</ecNumber>
    </submittedName>
</protein>
<dbReference type="GO" id="GO:0015421">
    <property type="term" value="F:ABC-type oligopeptide transporter activity"/>
    <property type="evidence" value="ECO:0007669"/>
    <property type="project" value="TreeGrafter"/>
</dbReference>
<reference evidence="15" key="2">
    <citation type="submission" date="2015-11" db="EMBL/GenBank/DDBJ databases">
        <authorList>
            <person name="Zhang Y."/>
            <person name="Guo Z."/>
        </authorList>
    </citation>
    <scope>NUCLEOTIDE SEQUENCE</scope>
    <source>
        <strain evidence="15">1</strain>
    </source>
</reference>
<evidence type="ECO:0000313" key="15">
    <source>
        <dbReference type="EMBL" id="CUU43996.1"/>
    </source>
</evidence>
<dbReference type="InterPro" id="IPR036640">
    <property type="entry name" value="ABC1_TM_sf"/>
</dbReference>
<feature type="transmembrane region" description="Helical" evidence="11">
    <location>
        <begin position="245"/>
        <end position="273"/>
    </location>
</feature>
<accession>A0A0H5BE82</accession>
<dbReference type="InterPro" id="IPR027417">
    <property type="entry name" value="P-loop_NTPase"/>
</dbReference>
<evidence type="ECO:0000256" key="2">
    <source>
        <dbReference type="ARBA" id="ARBA00005417"/>
    </source>
</evidence>
<dbReference type="STRING" id="1079.BVIR_258"/>
<dbReference type="AlphaFoldDB" id="A0A0H5BE82"/>
<evidence type="ECO:0000256" key="10">
    <source>
        <dbReference type="ARBA" id="ARBA00023136"/>
    </source>
</evidence>
<keyword evidence="3" id="KW-0813">Transport</keyword>
<evidence type="ECO:0000256" key="11">
    <source>
        <dbReference type="SAM" id="Phobius"/>
    </source>
</evidence>
<evidence type="ECO:0000256" key="1">
    <source>
        <dbReference type="ARBA" id="ARBA00004651"/>
    </source>
</evidence>
<evidence type="ECO:0000313" key="16">
    <source>
        <dbReference type="Proteomes" id="UP000065734"/>
    </source>
</evidence>
<dbReference type="OrthoDB" id="9804259at2"/>
<comment type="subcellular location">
    <subcellularLocation>
        <location evidence="1">Cell membrane</location>
        <topology evidence="1">Multi-pass membrane protein</topology>
    </subcellularLocation>
</comment>
<dbReference type="GO" id="GO:0005524">
    <property type="term" value="F:ATP binding"/>
    <property type="evidence" value="ECO:0007669"/>
    <property type="project" value="UniProtKB-KW"/>
</dbReference>
<dbReference type="FunFam" id="3.40.50.300:FF:000221">
    <property type="entry name" value="Multidrug ABC transporter ATP-binding protein"/>
    <property type="match status" value="1"/>
</dbReference>
<feature type="transmembrane region" description="Helical" evidence="11">
    <location>
        <begin position="167"/>
        <end position="186"/>
    </location>
</feature>
<keyword evidence="15" id="KW-0378">Hydrolase</keyword>
<comment type="similarity">
    <text evidence="2">Belongs to the ABC transporter superfamily.</text>
</comment>
<dbReference type="InterPro" id="IPR011527">
    <property type="entry name" value="ABC1_TM_dom"/>
</dbReference>
<name>A0A0H5BE82_BLAVI</name>
<keyword evidence="4" id="KW-1003">Cell membrane</keyword>
<dbReference type="InterPro" id="IPR003439">
    <property type="entry name" value="ABC_transporter-like_ATP-bd"/>
</dbReference>
<keyword evidence="6 11" id="KW-0812">Transmembrane</keyword>
<dbReference type="EMBL" id="LN907867">
    <property type="protein sequence ID" value="CUU43996.1"/>
    <property type="molecule type" value="Genomic_DNA"/>
</dbReference>
<dbReference type="PATRIC" id="fig|1079.6.peg.272"/>
<dbReference type="SUPFAM" id="SSF52540">
    <property type="entry name" value="P-loop containing nucleoside triphosphate hydrolases"/>
    <property type="match status" value="1"/>
</dbReference>
<sequence length="595" mass="64291">MTLPHLIGRTIGALGPELRLGALLTLANLALACAQFAEPVLYGRIIDTLISAQGAGRTASFNELVPWLLAWAGFALFTVGAGVLVSLHADRMAHRRRLGVMTLYFEHVAQLPLAYHGTTHSGRLMKVMLEGADTLWSIWLAFFRDIFAAVAAVAVMMPVALWMNWRLALLLIGLAVLFSALAAFVMRKTDGMQSVVEEYQSDLAERASDTLGNIALVQSFARVEAEVRGLRDVASNVLRVQIPVLSWWAVVSVATRASTTLTVLAIFLLGVWLHLKGETSIGEIVTFVNFAVMLIARLEQSVSFVNQLTLDAPRLRQFFEVLDTVPAVRDRPGAEPLTAPRGAVAFHNVSFSYDGKRAALADVTFTAEPGETVALVGATGAGKSTALALLHRAYDPQSGRVTVDGIDIRDVTLTSLRHSIGVVFQESLLFNRTIRENLLVGKPDATEAEIRAACEGAQAAEFIDRLTGGLDAIAGERGRALSGGERQRLSIARALLKDPPILILDEATSALDAATEVRVQRALDEVMKGRTTFVIAHRLATVRNADRILVFEGGRIIEAGTFDELVRLGGRFAALAKAQFMVPGEAIDTRAVVET</sequence>
<dbReference type="EMBL" id="AP014854">
    <property type="protein sequence ID" value="BAR98666.1"/>
    <property type="molecule type" value="Genomic_DNA"/>
</dbReference>
<evidence type="ECO:0000256" key="4">
    <source>
        <dbReference type="ARBA" id="ARBA00022475"/>
    </source>
</evidence>
<evidence type="ECO:0000256" key="5">
    <source>
        <dbReference type="ARBA" id="ARBA00022597"/>
    </source>
</evidence>
<feature type="transmembrane region" description="Helical" evidence="11">
    <location>
        <begin position="64"/>
        <end position="86"/>
    </location>
</feature>
<keyword evidence="8 15" id="KW-0067">ATP-binding</keyword>
<feature type="domain" description="ABC transmembrane type-1" evidence="13">
    <location>
        <begin position="22"/>
        <end position="310"/>
    </location>
</feature>
<evidence type="ECO:0000256" key="9">
    <source>
        <dbReference type="ARBA" id="ARBA00022989"/>
    </source>
</evidence>
<feature type="domain" description="ABC transporter" evidence="12">
    <location>
        <begin position="344"/>
        <end position="578"/>
    </location>
</feature>
<dbReference type="RefSeq" id="WP_055036097.1">
    <property type="nucleotide sequence ID" value="NZ_AP014854.2"/>
</dbReference>
<organism evidence="15 16">
    <name type="scientific">Blastochloris viridis</name>
    <name type="common">Rhodopseudomonas viridis</name>
    <dbReference type="NCBI Taxonomy" id="1079"/>
    <lineage>
        <taxon>Bacteria</taxon>
        <taxon>Pseudomonadati</taxon>
        <taxon>Pseudomonadota</taxon>
        <taxon>Alphaproteobacteria</taxon>
        <taxon>Hyphomicrobiales</taxon>
        <taxon>Blastochloridaceae</taxon>
        <taxon>Blastochloris</taxon>
    </lineage>
</organism>
<evidence type="ECO:0000313" key="14">
    <source>
        <dbReference type="EMBL" id="BAR98666.1"/>
    </source>
</evidence>
<dbReference type="PROSITE" id="PS50929">
    <property type="entry name" value="ABC_TM1F"/>
    <property type="match status" value="1"/>
</dbReference>
<evidence type="ECO:0000256" key="8">
    <source>
        <dbReference type="ARBA" id="ARBA00022840"/>
    </source>
</evidence>
<gene>
    <name evidence="15" type="primary">ndvA</name>
    <name evidence="14" type="ORF">BV133_1073</name>
    <name evidence="15" type="ORF">BVIRIDIS_30240</name>
</gene>
<dbReference type="PANTHER" id="PTHR43394:SF1">
    <property type="entry name" value="ATP-BINDING CASSETTE SUB-FAMILY B MEMBER 10, MITOCHONDRIAL"/>
    <property type="match status" value="1"/>
</dbReference>
<evidence type="ECO:0000259" key="12">
    <source>
        <dbReference type="PROSITE" id="PS50893"/>
    </source>
</evidence>
<keyword evidence="9 11" id="KW-1133">Transmembrane helix</keyword>
<dbReference type="EC" id="3.6.3.42" evidence="15"/>
<dbReference type="GO" id="GO:0005886">
    <property type="term" value="C:plasma membrane"/>
    <property type="evidence" value="ECO:0007669"/>
    <property type="project" value="UniProtKB-SubCell"/>
</dbReference>
<dbReference type="CDD" id="cd18562">
    <property type="entry name" value="ABC_6TM_NdvA_beta-glucan_exporter_like"/>
    <property type="match status" value="1"/>
</dbReference>
<keyword evidence="5" id="KW-0762">Sugar transport</keyword>
<reference evidence="16" key="3">
    <citation type="journal article" date="2016" name="Genome Announc.">
        <title>Revised genome sequence of the purple photosynthetic bacterium Blastochloris viridis.</title>
        <authorList>
            <person name="Liu L.N."/>
            <person name="Faulkner M."/>
            <person name="Liu X."/>
            <person name="Huang F."/>
            <person name="Darby A.C."/>
            <person name="Hall N."/>
        </authorList>
    </citation>
    <scope>NUCLEOTIDE SEQUENCE [LARGE SCALE GENOMIC DNA]</scope>
    <source>
        <strain evidence="16">ATCC 19567 / DSM 133 / F</strain>
    </source>
</reference>
<evidence type="ECO:0000259" key="13">
    <source>
        <dbReference type="PROSITE" id="PS50929"/>
    </source>
</evidence>